<dbReference type="InterPro" id="IPR029472">
    <property type="entry name" value="Copia-like_N"/>
</dbReference>
<dbReference type="Proteomes" id="UP001064489">
    <property type="component" value="Chromosome 5"/>
</dbReference>
<sequence>MTNSFGTDDDVLNSRSNSRSSIADPSSPYFLHHSDSPGVVLVSQLLTGDNYASWSRAMLIGLSVKNKVGFIDGSITKPEGTNLDLLNSWTRNNNIVISWILNSISKDISASIIYADSAHEIWVDLRDRFQ</sequence>
<organism evidence="3 4">
    <name type="scientific">Acer negundo</name>
    <name type="common">Box elder</name>
    <dbReference type="NCBI Taxonomy" id="4023"/>
    <lineage>
        <taxon>Eukaryota</taxon>
        <taxon>Viridiplantae</taxon>
        <taxon>Streptophyta</taxon>
        <taxon>Embryophyta</taxon>
        <taxon>Tracheophyta</taxon>
        <taxon>Spermatophyta</taxon>
        <taxon>Magnoliopsida</taxon>
        <taxon>eudicotyledons</taxon>
        <taxon>Gunneridae</taxon>
        <taxon>Pentapetalae</taxon>
        <taxon>rosids</taxon>
        <taxon>malvids</taxon>
        <taxon>Sapindales</taxon>
        <taxon>Sapindaceae</taxon>
        <taxon>Hippocastanoideae</taxon>
        <taxon>Acereae</taxon>
        <taxon>Acer</taxon>
    </lineage>
</organism>
<dbReference type="Pfam" id="PF14244">
    <property type="entry name" value="Retrotran_gag_3"/>
    <property type="match status" value="1"/>
</dbReference>
<dbReference type="EMBL" id="JAJSOW010000102">
    <property type="protein sequence ID" value="KAI9177986.1"/>
    <property type="molecule type" value="Genomic_DNA"/>
</dbReference>
<feature type="compositionally biased region" description="Polar residues" evidence="1">
    <location>
        <begin position="13"/>
        <end position="24"/>
    </location>
</feature>
<evidence type="ECO:0000259" key="2">
    <source>
        <dbReference type="Pfam" id="PF14244"/>
    </source>
</evidence>
<accession>A0AAD5NSY4</accession>
<gene>
    <name evidence="3" type="ORF">LWI28_021383</name>
</gene>
<dbReference type="PANTHER" id="PTHR37610">
    <property type="entry name" value="CCHC-TYPE DOMAIN-CONTAINING PROTEIN"/>
    <property type="match status" value="1"/>
</dbReference>
<evidence type="ECO:0000256" key="1">
    <source>
        <dbReference type="SAM" id="MobiDB-lite"/>
    </source>
</evidence>
<evidence type="ECO:0000313" key="4">
    <source>
        <dbReference type="Proteomes" id="UP001064489"/>
    </source>
</evidence>
<evidence type="ECO:0000313" key="3">
    <source>
        <dbReference type="EMBL" id="KAI9177986.1"/>
    </source>
</evidence>
<name>A0AAD5NSY4_ACENE</name>
<reference evidence="3" key="2">
    <citation type="submission" date="2023-02" db="EMBL/GenBank/DDBJ databases">
        <authorList>
            <person name="Swenson N.G."/>
            <person name="Wegrzyn J.L."/>
            <person name="Mcevoy S.L."/>
        </authorList>
    </citation>
    <scope>NUCLEOTIDE SEQUENCE</scope>
    <source>
        <strain evidence="3">91603</strain>
        <tissue evidence="3">Leaf</tissue>
    </source>
</reference>
<feature type="region of interest" description="Disordered" evidence="1">
    <location>
        <begin position="1"/>
        <end position="24"/>
    </location>
</feature>
<dbReference type="PANTHER" id="PTHR37610:SF81">
    <property type="entry name" value="RETROTRANSPOSON COPIA-LIKE N-TERMINAL DOMAIN-CONTAINING PROTEIN"/>
    <property type="match status" value="1"/>
</dbReference>
<proteinExistence type="predicted"/>
<reference evidence="3" key="1">
    <citation type="journal article" date="2022" name="Plant J.">
        <title>Strategies of tolerance reflected in two North American maple genomes.</title>
        <authorList>
            <person name="McEvoy S.L."/>
            <person name="Sezen U.U."/>
            <person name="Trouern-Trend A."/>
            <person name="McMahon S.M."/>
            <person name="Schaberg P.G."/>
            <person name="Yang J."/>
            <person name="Wegrzyn J.L."/>
            <person name="Swenson N.G."/>
        </authorList>
    </citation>
    <scope>NUCLEOTIDE SEQUENCE</scope>
    <source>
        <strain evidence="3">91603</strain>
    </source>
</reference>
<protein>
    <recommendedName>
        <fullName evidence="2">Retrotransposon Copia-like N-terminal domain-containing protein</fullName>
    </recommendedName>
</protein>
<keyword evidence="4" id="KW-1185">Reference proteome</keyword>
<feature type="domain" description="Retrotransposon Copia-like N-terminal" evidence="2">
    <location>
        <begin position="32"/>
        <end position="79"/>
    </location>
</feature>
<comment type="caution">
    <text evidence="3">The sequence shown here is derived from an EMBL/GenBank/DDBJ whole genome shotgun (WGS) entry which is preliminary data.</text>
</comment>
<dbReference type="AlphaFoldDB" id="A0AAD5NSY4"/>